<feature type="region of interest" description="Disordered" evidence="6">
    <location>
        <begin position="402"/>
        <end position="445"/>
    </location>
</feature>
<reference evidence="9 10" key="1">
    <citation type="submission" date="2018-10" db="EMBL/GenBank/DDBJ databases">
        <title>Genome assembly for a Yunnan-Guizhou Plateau 3E fish, Anabarilius grahami (Regan), and its evolutionary and genetic applications.</title>
        <authorList>
            <person name="Jiang W."/>
        </authorList>
    </citation>
    <scope>NUCLEOTIDE SEQUENCE [LARGE SCALE GENOMIC DNA]</scope>
    <source>
        <strain evidence="9">AG-KIZ</strain>
        <tissue evidence="9">Muscle</tissue>
    </source>
</reference>
<evidence type="ECO:0000256" key="1">
    <source>
        <dbReference type="ARBA" id="ARBA00004613"/>
    </source>
</evidence>
<dbReference type="PANTHER" id="PTHR47729:SF1">
    <property type="entry name" value="OVOMUCOID-LIKE-RELATED"/>
    <property type="match status" value="1"/>
</dbReference>
<dbReference type="EMBL" id="RJVU01000233">
    <property type="protein sequence ID" value="ROL55539.1"/>
    <property type="molecule type" value="Genomic_DNA"/>
</dbReference>
<dbReference type="InterPro" id="IPR051597">
    <property type="entry name" value="Bifunctional_prot_inhibitor"/>
</dbReference>
<dbReference type="OrthoDB" id="126772at2759"/>
<name>A0A3N0ZAT3_ANAGA</name>
<proteinExistence type="predicted"/>
<feature type="domain" description="Kazal-like" evidence="8">
    <location>
        <begin position="19"/>
        <end position="72"/>
    </location>
</feature>
<gene>
    <name evidence="9" type="ORF">DPX16_8387</name>
</gene>
<organism evidence="9 10">
    <name type="scientific">Anabarilius grahami</name>
    <name type="common">Kanglang fish</name>
    <name type="synonym">Barilius grahami</name>
    <dbReference type="NCBI Taxonomy" id="495550"/>
    <lineage>
        <taxon>Eukaryota</taxon>
        <taxon>Metazoa</taxon>
        <taxon>Chordata</taxon>
        <taxon>Craniata</taxon>
        <taxon>Vertebrata</taxon>
        <taxon>Euteleostomi</taxon>
        <taxon>Actinopterygii</taxon>
        <taxon>Neopterygii</taxon>
        <taxon>Teleostei</taxon>
        <taxon>Ostariophysi</taxon>
        <taxon>Cypriniformes</taxon>
        <taxon>Xenocyprididae</taxon>
        <taxon>Xenocypridinae</taxon>
        <taxon>Xenocypridinae incertae sedis</taxon>
        <taxon>Anabarilius</taxon>
    </lineage>
</organism>
<feature type="chain" id="PRO_5018223409" evidence="7">
    <location>
        <begin position="20"/>
        <end position="770"/>
    </location>
</feature>
<dbReference type="SUPFAM" id="SSF100895">
    <property type="entry name" value="Kazal-type serine protease inhibitors"/>
    <property type="match status" value="4"/>
</dbReference>
<evidence type="ECO:0000256" key="4">
    <source>
        <dbReference type="ARBA" id="ARBA00022900"/>
    </source>
</evidence>
<accession>A0A3N0ZAT3</accession>
<dbReference type="InterPro" id="IPR002350">
    <property type="entry name" value="Kazal_dom"/>
</dbReference>
<dbReference type="AlphaFoldDB" id="A0A3N0ZAT3"/>
<dbReference type="InterPro" id="IPR036058">
    <property type="entry name" value="Kazal_dom_sf"/>
</dbReference>
<evidence type="ECO:0000256" key="5">
    <source>
        <dbReference type="ARBA" id="ARBA00023157"/>
    </source>
</evidence>
<keyword evidence="7" id="KW-0732">Signal</keyword>
<dbReference type="GO" id="GO:0004867">
    <property type="term" value="F:serine-type endopeptidase inhibitor activity"/>
    <property type="evidence" value="ECO:0007669"/>
    <property type="project" value="UniProtKB-KW"/>
</dbReference>
<keyword evidence="4" id="KW-0722">Serine protease inhibitor</keyword>
<keyword evidence="5" id="KW-1015">Disulfide bond</keyword>
<dbReference type="PROSITE" id="PS51465">
    <property type="entry name" value="KAZAL_2"/>
    <property type="match status" value="4"/>
</dbReference>
<feature type="signal peptide" evidence="7">
    <location>
        <begin position="1"/>
        <end position="19"/>
    </location>
</feature>
<keyword evidence="10" id="KW-1185">Reference proteome</keyword>
<evidence type="ECO:0000256" key="3">
    <source>
        <dbReference type="ARBA" id="ARBA00022690"/>
    </source>
</evidence>
<dbReference type="Pfam" id="PF00050">
    <property type="entry name" value="Kazal_1"/>
    <property type="match status" value="4"/>
</dbReference>
<evidence type="ECO:0000313" key="9">
    <source>
        <dbReference type="EMBL" id="ROL55539.1"/>
    </source>
</evidence>
<feature type="domain" description="Kazal-like" evidence="8">
    <location>
        <begin position="146"/>
        <end position="197"/>
    </location>
</feature>
<feature type="domain" description="Kazal-like" evidence="8">
    <location>
        <begin position="259"/>
        <end position="298"/>
    </location>
</feature>
<evidence type="ECO:0000259" key="8">
    <source>
        <dbReference type="PROSITE" id="PS51465"/>
    </source>
</evidence>
<evidence type="ECO:0000256" key="6">
    <source>
        <dbReference type="SAM" id="MobiDB-lite"/>
    </source>
</evidence>
<comment type="caution">
    <text evidence="9">The sequence shown here is derived from an EMBL/GenBank/DDBJ whole genome shotgun (WGS) entry which is preliminary data.</text>
</comment>
<dbReference type="Proteomes" id="UP000281406">
    <property type="component" value="Unassembled WGS sequence"/>
</dbReference>
<evidence type="ECO:0000256" key="2">
    <source>
        <dbReference type="ARBA" id="ARBA00022525"/>
    </source>
</evidence>
<dbReference type="CDD" id="cd00104">
    <property type="entry name" value="KAZAL_FS"/>
    <property type="match status" value="2"/>
</dbReference>
<keyword evidence="2" id="KW-0964">Secreted</keyword>
<dbReference type="PANTHER" id="PTHR47729">
    <property type="entry name" value="SERINE PEPTIDASE INHIBITOR, KAZAL TYPE 2, TANDEM DUPLICATE 1-RELATED"/>
    <property type="match status" value="1"/>
</dbReference>
<feature type="domain" description="Kazal-like" evidence="8">
    <location>
        <begin position="90"/>
        <end position="144"/>
    </location>
</feature>
<sequence>MFARGVIVLLCVLVAVSDGARAPNCKPNPSNICLMNYSPVCGSDGKTYGNECLLCVAINFSEFTLKSGTMFARGVIVLLCVLVAVSDGERKPKVKPNSPIMCPTIYKPVCGSDGKTYGNECELNAANKVSKPKIVILKQGECDQPQQPKVKPNSPIMCPTIYKPVCGSDGKTYSNECMLNAANHFSEFTLKSGTMFARGVIVLLCVLGNKLRLKYTWNDNLLAAAPVGQVTTTFNRAVPKLLYYNRFSFLTQTVAVSDGVRAPNCKPNPSNTCLMNYSPVCGSDGKTYRNECELCAANHNLLQILLVIILLRFPVLFSYDPPVCSSVFVRLLASTTTANATPEPCHKMAAVQEPHRKMAAATPEPSFKMDTAITEPSAVMPLPTLVPLGLLVEYEGMSWNPEMAPDSGPVPESAPDSAPEPAPFHDPAPESAPAQGCADPPDPAWRGSECALNAANQASKTKIVIVKQGECDQPQGNFYSALNALWGNAHVTRCLETSYQKLQSYWPTQAAAGEDAILNDDDGVSQTSSDPGTSVLLAASPQEQALAMEEEASEAASFPRPPCPAYAELLEVMERAAGRLQLPWQCEREETARGRLDERFLSGHNPVTPVSLPFLPDLHVEIEKAWKNPFSVRIHTHQRNNFADVEGLRRHGYVAMPPIDETFANYLVTGSAPSLKAPVLPSKPLKMTSRLNGKAYAAAGQAGAALHSMAVLQAYQADLLKDLDQGQGLSPDAVEELRRTTDLALRATKQTAASIGRSMGGPFLKNNMFR</sequence>
<dbReference type="Gene3D" id="3.30.60.30">
    <property type="match status" value="4"/>
</dbReference>
<evidence type="ECO:0000313" key="10">
    <source>
        <dbReference type="Proteomes" id="UP000281406"/>
    </source>
</evidence>
<dbReference type="SMART" id="SM00280">
    <property type="entry name" value="KAZAL"/>
    <property type="match status" value="4"/>
</dbReference>
<keyword evidence="3" id="KW-0646">Protease inhibitor</keyword>
<protein>
    <submittedName>
        <fullName evidence="9">Ovoinhibitor</fullName>
    </submittedName>
</protein>
<evidence type="ECO:0000256" key="7">
    <source>
        <dbReference type="SAM" id="SignalP"/>
    </source>
</evidence>
<dbReference type="PROSITE" id="PS00282">
    <property type="entry name" value="KAZAL_1"/>
    <property type="match status" value="2"/>
</dbReference>
<dbReference type="GO" id="GO:0005576">
    <property type="term" value="C:extracellular region"/>
    <property type="evidence" value="ECO:0007669"/>
    <property type="project" value="UniProtKB-SubCell"/>
</dbReference>
<comment type="subcellular location">
    <subcellularLocation>
        <location evidence="1">Secreted</location>
    </subcellularLocation>
</comment>